<evidence type="ECO:0000313" key="2">
    <source>
        <dbReference type="EMBL" id="RPB05053.1"/>
    </source>
</evidence>
<name>A0A3N4K3W0_9PEZI</name>
<gene>
    <name evidence="2" type="ORF">L873DRAFT_939720</name>
</gene>
<organism evidence="2 3">
    <name type="scientific">Choiromyces venosus 120613-1</name>
    <dbReference type="NCBI Taxonomy" id="1336337"/>
    <lineage>
        <taxon>Eukaryota</taxon>
        <taxon>Fungi</taxon>
        <taxon>Dikarya</taxon>
        <taxon>Ascomycota</taxon>
        <taxon>Pezizomycotina</taxon>
        <taxon>Pezizomycetes</taxon>
        <taxon>Pezizales</taxon>
        <taxon>Tuberaceae</taxon>
        <taxon>Choiromyces</taxon>
    </lineage>
</organism>
<accession>A0A3N4K3W0</accession>
<dbReference type="Proteomes" id="UP000276215">
    <property type="component" value="Unassembled WGS sequence"/>
</dbReference>
<keyword evidence="1" id="KW-0732">Signal</keyword>
<dbReference type="AlphaFoldDB" id="A0A3N4K3W0"/>
<reference evidence="2 3" key="1">
    <citation type="journal article" date="2018" name="Nat. Ecol. Evol.">
        <title>Pezizomycetes genomes reveal the molecular basis of ectomycorrhizal truffle lifestyle.</title>
        <authorList>
            <person name="Murat C."/>
            <person name="Payen T."/>
            <person name="Noel B."/>
            <person name="Kuo A."/>
            <person name="Morin E."/>
            <person name="Chen J."/>
            <person name="Kohler A."/>
            <person name="Krizsan K."/>
            <person name="Balestrini R."/>
            <person name="Da Silva C."/>
            <person name="Montanini B."/>
            <person name="Hainaut M."/>
            <person name="Levati E."/>
            <person name="Barry K.W."/>
            <person name="Belfiori B."/>
            <person name="Cichocki N."/>
            <person name="Clum A."/>
            <person name="Dockter R.B."/>
            <person name="Fauchery L."/>
            <person name="Guy J."/>
            <person name="Iotti M."/>
            <person name="Le Tacon F."/>
            <person name="Lindquist E.A."/>
            <person name="Lipzen A."/>
            <person name="Malagnac F."/>
            <person name="Mello A."/>
            <person name="Molinier V."/>
            <person name="Miyauchi S."/>
            <person name="Poulain J."/>
            <person name="Riccioni C."/>
            <person name="Rubini A."/>
            <person name="Sitrit Y."/>
            <person name="Splivallo R."/>
            <person name="Traeger S."/>
            <person name="Wang M."/>
            <person name="Zifcakova L."/>
            <person name="Wipf D."/>
            <person name="Zambonelli A."/>
            <person name="Paolocci F."/>
            <person name="Nowrousian M."/>
            <person name="Ottonello S."/>
            <person name="Baldrian P."/>
            <person name="Spatafora J.W."/>
            <person name="Henrissat B."/>
            <person name="Nagy L.G."/>
            <person name="Aury J.M."/>
            <person name="Wincker P."/>
            <person name="Grigoriev I.V."/>
            <person name="Bonfante P."/>
            <person name="Martin F.M."/>
        </authorList>
    </citation>
    <scope>NUCLEOTIDE SEQUENCE [LARGE SCALE GENOMIC DNA]</scope>
    <source>
        <strain evidence="2 3">120613-1</strain>
    </source>
</reference>
<dbReference type="EMBL" id="ML120354">
    <property type="protein sequence ID" value="RPB05053.1"/>
    <property type="molecule type" value="Genomic_DNA"/>
</dbReference>
<evidence type="ECO:0000256" key="1">
    <source>
        <dbReference type="SAM" id="SignalP"/>
    </source>
</evidence>
<feature type="chain" id="PRO_5017922034" evidence="1">
    <location>
        <begin position="27"/>
        <end position="96"/>
    </location>
</feature>
<feature type="signal peptide" evidence="1">
    <location>
        <begin position="1"/>
        <end position="26"/>
    </location>
</feature>
<protein>
    <submittedName>
        <fullName evidence="2">Uncharacterized protein</fullName>
    </submittedName>
</protein>
<sequence length="96" mass="11211">MLISLVVPVIVIFLFLFLFYLQLSVSQGSQGDFCSSYVMEDSINIRYMAGCVIPIVWRWEGRTDRGRKGCLFFFFFLFISNPTHKHRTGQQHKVIL</sequence>
<proteinExistence type="predicted"/>
<keyword evidence="3" id="KW-1185">Reference proteome</keyword>
<evidence type="ECO:0000313" key="3">
    <source>
        <dbReference type="Proteomes" id="UP000276215"/>
    </source>
</evidence>